<keyword evidence="10" id="KW-1185">Reference proteome</keyword>
<evidence type="ECO:0000256" key="6">
    <source>
        <dbReference type="ARBA" id="ARBA00023125"/>
    </source>
</evidence>
<sequence>MCGRIVQKGNLDDYLERVIRAPRADEIFPPDPVGPKYNVPPGVRILAIHRLGGDGSKQVERIFWGYKPAGAKVPLMSNARLETITAGKWPWAALMKAGGRVLVPADGWYEWKRLTPDPKGPKQPHFIRAVNDDPLYFPALTAWRPGKEHGPEHGIAIVTNDAKGGLIDVHDRRPIVLAPELAQEWMDPATTPLCARDLLMGGLPEAAFRWYPVKQAVGNSRYERPDATDPTGDNGPSLF</sequence>
<dbReference type="GO" id="GO:0003697">
    <property type="term" value="F:single-stranded DNA binding"/>
    <property type="evidence" value="ECO:0007669"/>
    <property type="project" value="InterPro"/>
</dbReference>
<dbReference type="PANTHER" id="PTHR13604:SF0">
    <property type="entry name" value="ABASIC SITE PROCESSING PROTEIN HMCES"/>
    <property type="match status" value="1"/>
</dbReference>
<keyword evidence="3" id="KW-0227">DNA damage</keyword>
<evidence type="ECO:0000256" key="3">
    <source>
        <dbReference type="ARBA" id="ARBA00022763"/>
    </source>
</evidence>
<proteinExistence type="inferred from homology"/>
<reference evidence="9 10" key="1">
    <citation type="submission" date="2017-05" db="EMBL/GenBank/DDBJ databases">
        <title>Complete and WGS of Bordetella genogroups.</title>
        <authorList>
            <person name="Spilker T."/>
            <person name="LiPuma J."/>
        </authorList>
    </citation>
    <scope>NUCLEOTIDE SEQUENCE [LARGE SCALE GENOMIC DNA]</scope>
    <source>
        <strain evidence="9 10">AU17164</strain>
    </source>
</reference>
<dbReference type="GO" id="GO:0106300">
    <property type="term" value="P:protein-DNA covalent cross-linking repair"/>
    <property type="evidence" value="ECO:0007669"/>
    <property type="project" value="InterPro"/>
</dbReference>
<evidence type="ECO:0000313" key="10">
    <source>
        <dbReference type="Proteomes" id="UP000194139"/>
    </source>
</evidence>
<keyword evidence="7" id="KW-0456">Lyase</keyword>
<dbReference type="InterPro" id="IPR003738">
    <property type="entry name" value="SRAP"/>
</dbReference>
<evidence type="ECO:0000256" key="4">
    <source>
        <dbReference type="ARBA" id="ARBA00022801"/>
    </source>
</evidence>
<evidence type="ECO:0000313" key="9">
    <source>
        <dbReference type="EMBL" id="ARP87578.1"/>
    </source>
</evidence>
<organism evidence="9 10">
    <name type="scientific">Bordetella genomosp. 9</name>
    <dbReference type="NCBI Taxonomy" id="1416803"/>
    <lineage>
        <taxon>Bacteria</taxon>
        <taxon>Pseudomonadati</taxon>
        <taxon>Pseudomonadota</taxon>
        <taxon>Betaproteobacteria</taxon>
        <taxon>Burkholderiales</taxon>
        <taxon>Alcaligenaceae</taxon>
        <taxon>Bordetella</taxon>
    </lineage>
</organism>
<dbReference type="InterPro" id="IPR036590">
    <property type="entry name" value="SRAP-like"/>
</dbReference>
<dbReference type="AlphaFoldDB" id="A0A1W6Z2L6"/>
<dbReference type="PANTHER" id="PTHR13604">
    <property type="entry name" value="DC12-RELATED"/>
    <property type="match status" value="1"/>
</dbReference>
<evidence type="ECO:0000256" key="8">
    <source>
        <dbReference type="RuleBase" id="RU364100"/>
    </source>
</evidence>
<dbReference type="RefSeq" id="WP_086072953.1">
    <property type="nucleotide sequence ID" value="NZ_CP021109.1"/>
</dbReference>
<gene>
    <name evidence="9" type="ORF">CAL13_16230</name>
</gene>
<protein>
    <recommendedName>
        <fullName evidence="8">Abasic site processing protein</fullName>
        <ecNumber evidence="8">3.4.-.-</ecNumber>
    </recommendedName>
</protein>
<keyword evidence="2 8" id="KW-0645">Protease</keyword>
<dbReference type="GO" id="GO:0008233">
    <property type="term" value="F:peptidase activity"/>
    <property type="evidence" value="ECO:0007669"/>
    <property type="project" value="UniProtKB-KW"/>
</dbReference>
<evidence type="ECO:0000256" key="5">
    <source>
        <dbReference type="ARBA" id="ARBA00023124"/>
    </source>
</evidence>
<keyword evidence="5" id="KW-0190">Covalent protein-DNA linkage</keyword>
<keyword evidence="4 8" id="KW-0378">Hydrolase</keyword>
<evidence type="ECO:0000256" key="7">
    <source>
        <dbReference type="ARBA" id="ARBA00023239"/>
    </source>
</evidence>
<comment type="similarity">
    <text evidence="1 8">Belongs to the SOS response-associated peptidase family.</text>
</comment>
<dbReference type="SUPFAM" id="SSF143081">
    <property type="entry name" value="BB1717-like"/>
    <property type="match status" value="1"/>
</dbReference>
<dbReference type="GO" id="GO:0016829">
    <property type="term" value="F:lyase activity"/>
    <property type="evidence" value="ECO:0007669"/>
    <property type="project" value="UniProtKB-KW"/>
</dbReference>
<dbReference type="GO" id="GO:0006508">
    <property type="term" value="P:proteolysis"/>
    <property type="evidence" value="ECO:0007669"/>
    <property type="project" value="UniProtKB-KW"/>
</dbReference>
<dbReference type="EC" id="3.4.-.-" evidence="8"/>
<evidence type="ECO:0000256" key="2">
    <source>
        <dbReference type="ARBA" id="ARBA00022670"/>
    </source>
</evidence>
<accession>A0A1W6Z2L6</accession>
<evidence type="ECO:0000256" key="1">
    <source>
        <dbReference type="ARBA" id="ARBA00008136"/>
    </source>
</evidence>
<dbReference type="EMBL" id="CP021109">
    <property type="protein sequence ID" value="ARP87578.1"/>
    <property type="molecule type" value="Genomic_DNA"/>
</dbReference>
<dbReference type="Pfam" id="PF02586">
    <property type="entry name" value="SRAP"/>
    <property type="match status" value="1"/>
</dbReference>
<name>A0A1W6Z2L6_9BORD</name>
<dbReference type="Gene3D" id="3.90.1680.10">
    <property type="entry name" value="SOS response associated peptidase-like"/>
    <property type="match status" value="1"/>
</dbReference>
<keyword evidence="6" id="KW-0238">DNA-binding</keyword>
<dbReference type="Proteomes" id="UP000194139">
    <property type="component" value="Chromosome"/>
</dbReference>